<evidence type="ECO:0000313" key="3">
    <source>
        <dbReference type="Proteomes" id="UP000198815"/>
    </source>
</evidence>
<proteinExistence type="predicted"/>
<dbReference type="EMBL" id="FOGZ01000005">
    <property type="protein sequence ID" value="SER65290.1"/>
    <property type="molecule type" value="Genomic_DNA"/>
</dbReference>
<evidence type="ECO:0000256" key="1">
    <source>
        <dbReference type="SAM" id="MobiDB-lite"/>
    </source>
</evidence>
<dbReference type="AlphaFoldDB" id="A0A1H9QXY2"/>
<organism evidence="2 3">
    <name type="scientific">Propionibacterium cyclohexanicum</name>
    <dbReference type="NCBI Taxonomy" id="64702"/>
    <lineage>
        <taxon>Bacteria</taxon>
        <taxon>Bacillati</taxon>
        <taxon>Actinomycetota</taxon>
        <taxon>Actinomycetes</taxon>
        <taxon>Propionibacteriales</taxon>
        <taxon>Propionibacteriaceae</taxon>
        <taxon>Propionibacterium</taxon>
    </lineage>
</organism>
<reference evidence="2 3" key="1">
    <citation type="submission" date="2016-10" db="EMBL/GenBank/DDBJ databases">
        <authorList>
            <person name="de Groot N.N."/>
        </authorList>
    </citation>
    <scope>NUCLEOTIDE SEQUENCE [LARGE SCALE GENOMIC DNA]</scope>
    <source>
        <strain evidence="2 3">DSM 16859</strain>
    </source>
</reference>
<accession>A0A1H9QXY2</accession>
<sequence length="347" mass="37242">MVWQLPAEQTEAMTIAPAEFSNGHPNHPHPAPRGPHGPVDRSTSCPRGPAAESGPPQQCGPALPPVLRVNADIVAIGPHRLWLKARHAQPVELSGAGVPRLRRLLLLMDGRHGTEWLLAGLTRQDRAAMAELLNHLLTAGVLCTGSKMVRPRRTVSVIGSGELARLLGLRLAQIAHVACYDDATPGGHIEFHPPGWRFGHWTQAIDRPGDLIVWAPGGQAPDPAVGFALVGAALPHLVVTAHRLRAQVSPLVVPGITACVECQRSHDQWPREVAERCALILRPARPARETAGWAVEMAQAMVLSHLRSGRATRGADTTGAVLRPTPPDRRCGACSRLLARRQPELAA</sequence>
<gene>
    <name evidence="2" type="ORF">SAMN05443377_1056</name>
</gene>
<evidence type="ECO:0000313" key="2">
    <source>
        <dbReference type="EMBL" id="SER65290.1"/>
    </source>
</evidence>
<name>A0A1H9QXY2_9ACTN</name>
<dbReference type="Gene3D" id="3.40.50.720">
    <property type="entry name" value="NAD(P)-binding Rossmann-like Domain"/>
    <property type="match status" value="1"/>
</dbReference>
<keyword evidence="3" id="KW-1185">Reference proteome</keyword>
<feature type="region of interest" description="Disordered" evidence="1">
    <location>
        <begin position="18"/>
        <end position="63"/>
    </location>
</feature>
<dbReference type="STRING" id="64702.SAMN05443377_1056"/>
<protein>
    <submittedName>
        <fullName evidence="2">Uncharacterized protein</fullName>
    </submittedName>
</protein>
<dbReference type="Proteomes" id="UP000198815">
    <property type="component" value="Unassembled WGS sequence"/>
</dbReference>